<keyword evidence="2" id="KW-1185">Reference proteome</keyword>
<evidence type="ECO:0000313" key="2">
    <source>
        <dbReference type="Proteomes" id="UP000772434"/>
    </source>
</evidence>
<proteinExistence type="predicted"/>
<dbReference type="AlphaFoldDB" id="A0A9P5PL78"/>
<dbReference type="Proteomes" id="UP000772434">
    <property type="component" value="Unassembled WGS sequence"/>
</dbReference>
<protein>
    <submittedName>
        <fullName evidence="1">Uncharacterized protein</fullName>
    </submittedName>
</protein>
<gene>
    <name evidence="1" type="ORF">BDP27DRAFT_1425056</name>
</gene>
<reference evidence="1" key="1">
    <citation type="submission" date="2020-11" db="EMBL/GenBank/DDBJ databases">
        <authorList>
            <consortium name="DOE Joint Genome Institute"/>
            <person name="Ahrendt S."/>
            <person name="Riley R."/>
            <person name="Andreopoulos W."/>
            <person name="Labutti K."/>
            <person name="Pangilinan J."/>
            <person name="Ruiz-Duenas F.J."/>
            <person name="Barrasa J.M."/>
            <person name="Sanchez-Garcia M."/>
            <person name="Camarero S."/>
            <person name="Miyauchi S."/>
            <person name="Serrano A."/>
            <person name="Linde D."/>
            <person name="Babiker R."/>
            <person name="Drula E."/>
            <person name="Ayuso-Fernandez I."/>
            <person name="Pacheco R."/>
            <person name="Padilla G."/>
            <person name="Ferreira P."/>
            <person name="Barriuso J."/>
            <person name="Kellner H."/>
            <person name="Castanera R."/>
            <person name="Alfaro M."/>
            <person name="Ramirez L."/>
            <person name="Pisabarro A.G."/>
            <person name="Kuo A."/>
            <person name="Tritt A."/>
            <person name="Lipzen A."/>
            <person name="He G."/>
            <person name="Yan M."/>
            <person name="Ng V."/>
            <person name="Cullen D."/>
            <person name="Martin F."/>
            <person name="Rosso M.-N."/>
            <person name="Henrissat B."/>
            <person name="Hibbett D."/>
            <person name="Martinez A.T."/>
            <person name="Grigoriev I.V."/>
        </authorList>
    </citation>
    <scope>NUCLEOTIDE SEQUENCE</scope>
    <source>
        <strain evidence="1">AH 40177</strain>
    </source>
</reference>
<evidence type="ECO:0000313" key="1">
    <source>
        <dbReference type="EMBL" id="KAF9065242.1"/>
    </source>
</evidence>
<dbReference type="OrthoDB" id="3066611at2759"/>
<sequence>MATIDSYDPEVDFSDGFDYNSIPGALLNAHPSSDNYPDVIDYSLVPDDLLGTADHLSSDDGYPDIFNNLIIPDELLDNSIEIAQVRYSSPWGELDLDTAVFDSELLDTVNGTYNGVALAKLKAAPEVYEKKISLVVEDGRGSEVLGDLKENGKILLKDCVYCLATNPVAHHSRLHDCPGPLGSSTDHYQQFCHTLTRSTLCETCWSPKEGFFLHAEGAPVACSAAWRDVFQGLPYIIWRNDALRSAVFDFLEVSGLESMVDFCQWNSQGSDERLPELTNSVVLIWAFIKLKMDGKLPEATSFSGKSHFHTGLSKN</sequence>
<organism evidence="1 2">
    <name type="scientific">Rhodocollybia butyracea</name>
    <dbReference type="NCBI Taxonomy" id="206335"/>
    <lineage>
        <taxon>Eukaryota</taxon>
        <taxon>Fungi</taxon>
        <taxon>Dikarya</taxon>
        <taxon>Basidiomycota</taxon>
        <taxon>Agaricomycotina</taxon>
        <taxon>Agaricomycetes</taxon>
        <taxon>Agaricomycetidae</taxon>
        <taxon>Agaricales</taxon>
        <taxon>Marasmiineae</taxon>
        <taxon>Omphalotaceae</taxon>
        <taxon>Rhodocollybia</taxon>
    </lineage>
</organism>
<name>A0A9P5PL78_9AGAR</name>
<accession>A0A9P5PL78</accession>
<dbReference type="EMBL" id="JADNRY010000107">
    <property type="protein sequence ID" value="KAF9065242.1"/>
    <property type="molecule type" value="Genomic_DNA"/>
</dbReference>
<comment type="caution">
    <text evidence="1">The sequence shown here is derived from an EMBL/GenBank/DDBJ whole genome shotgun (WGS) entry which is preliminary data.</text>
</comment>